<gene>
    <name evidence="1" type="ORF">BGZ96_010095</name>
</gene>
<organism evidence="1 2">
    <name type="scientific">Linnemannia gamsii</name>
    <dbReference type="NCBI Taxonomy" id="64522"/>
    <lineage>
        <taxon>Eukaryota</taxon>
        <taxon>Fungi</taxon>
        <taxon>Fungi incertae sedis</taxon>
        <taxon>Mucoromycota</taxon>
        <taxon>Mortierellomycotina</taxon>
        <taxon>Mortierellomycetes</taxon>
        <taxon>Mortierellales</taxon>
        <taxon>Mortierellaceae</taxon>
        <taxon>Linnemannia</taxon>
    </lineage>
</organism>
<reference evidence="1 2" key="1">
    <citation type="journal article" date="2020" name="Fungal Divers.">
        <title>Resolving the Mortierellaceae phylogeny through synthesis of multi-gene phylogenetics and phylogenomics.</title>
        <authorList>
            <person name="Vandepol N."/>
            <person name="Liber J."/>
            <person name="Desiro A."/>
            <person name="Na H."/>
            <person name="Kennedy M."/>
            <person name="Barry K."/>
            <person name="Grigoriev I.V."/>
            <person name="Miller A.N."/>
            <person name="O'Donnell K."/>
            <person name="Stajich J.E."/>
            <person name="Bonito G."/>
        </authorList>
    </citation>
    <scope>NUCLEOTIDE SEQUENCE [LARGE SCALE GENOMIC DNA]</scope>
    <source>
        <strain evidence="1 2">AD045</strain>
    </source>
</reference>
<dbReference type="Gene3D" id="3.10.110.10">
    <property type="entry name" value="Ubiquitin Conjugating Enzyme"/>
    <property type="match status" value="1"/>
</dbReference>
<dbReference type="SUPFAM" id="SSF54495">
    <property type="entry name" value="UBC-like"/>
    <property type="match status" value="1"/>
</dbReference>
<evidence type="ECO:0000313" key="1">
    <source>
        <dbReference type="EMBL" id="KAG0285699.1"/>
    </source>
</evidence>
<dbReference type="EMBL" id="JAAAIM010000641">
    <property type="protein sequence ID" value="KAG0285699.1"/>
    <property type="molecule type" value="Genomic_DNA"/>
</dbReference>
<proteinExistence type="predicted"/>
<dbReference type="InterPro" id="IPR016135">
    <property type="entry name" value="UBQ-conjugating_enzyme/RWD"/>
</dbReference>
<keyword evidence="2" id="KW-1185">Reference proteome</keyword>
<name>A0ABQ7JW14_9FUNG</name>
<dbReference type="Proteomes" id="UP001194696">
    <property type="component" value="Unassembled WGS sequence"/>
</dbReference>
<comment type="caution">
    <text evidence="1">The sequence shown here is derived from an EMBL/GenBank/DDBJ whole genome shotgun (WGS) entry which is preliminary data.</text>
</comment>
<evidence type="ECO:0000313" key="2">
    <source>
        <dbReference type="Proteomes" id="UP001194696"/>
    </source>
</evidence>
<accession>A0ABQ7JW14</accession>
<protein>
    <submittedName>
        <fullName evidence="1">Uncharacterized protein</fullName>
    </submittedName>
</protein>
<sequence length="53" mass="6005">MDGVEKVLKEVSYILTHPNLTIAVNTEASNVWSTDRKQFDAVVRTTVRNNLET</sequence>